<dbReference type="STRING" id="1802158.A2827_00505"/>
<protein>
    <recommendedName>
        <fullName evidence="5 6">Cell division protein FtsA</fullName>
    </recommendedName>
</protein>
<evidence type="ECO:0000256" key="5">
    <source>
        <dbReference type="HAMAP-Rule" id="MF_02033"/>
    </source>
</evidence>
<evidence type="ECO:0000259" key="7">
    <source>
        <dbReference type="SMART" id="SM00842"/>
    </source>
</evidence>
<name>A0A1G2H912_9BACT</name>
<dbReference type="PANTHER" id="PTHR32432:SF4">
    <property type="entry name" value="CELL DIVISION PROTEIN FTSA"/>
    <property type="match status" value="1"/>
</dbReference>
<evidence type="ECO:0000256" key="6">
    <source>
        <dbReference type="PIRNR" id="PIRNR003101"/>
    </source>
</evidence>
<comment type="subcellular location">
    <subcellularLocation>
        <location evidence="5">Cell membrane</location>
        <topology evidence="5">Peripheral membrane protein</topology>
        <orientation evidence="5">Cytoplasmic side</orientation>
    </subcellularLocation>
    <text evidence="5">Localizes to the Z ring in an FtsZ-dependent manner. Targeted to the membrane through a conserved C-terminal amphipathic helix.</text>
</comment>
<sequence length="411" mass="44498">MANNIIVGIDIGSHSVYTVVAQKKEDILPQIIGIGFSRASGVRRGVIVDIEEAMQSISESVQAAERMAGVKIEKAIVSIGGSHAFSSQSRGVVAVSRADGEISAEDIDRVIGAAQTFSMPNNREILHVIPREFIVDGEGNIKDPLGMKGVRLEANTLIINGASPYTRNLSRCLNDLDIEVESTVLDTLAASKAVLTKRQKELGVVCVDIGGGTTGVAVYEEGDLLHTSIVPLGGAHITNDIAIGLRIPVEAAESIKLEYGSALASEVTKKDFIDLSYIDNQENGSISRKELCEIIEARLSEIFDLVNKELKKIGKEAFLPGGVVLVGGGAKTPHIVDFAKQKMRLPVQIGFPREVEGIVERVDDPVYATVLGLVFWGIDLRYEVKEGFIPQIPSLNNSVRQLRRWFKAFMP</sequence>
<keyword evidence="2 5" id="KW-0132">Cell division</keyword>
<dbReference type="EMBL" id="MHOD01000001">
    <property type="protein sequence ID" value="OGZ58751.1"/>
    <property type="molecule type" value="Genomic_DNA"/>
</dbReference>
<evidence type="ECO:0000256" key="4">
    <source>
        <dbReference type="ARBA" id="ARBA00023306"/>
    </source>
</evidence>
<comment type="subunit">
    <text evidence="5">Self-interacts. Interacts with FtsZ.</text>
</comment>
<dbReference type="GO" id="GO:0032153">
    <property type="term" value="C:cell division site"/>
    <property type="evidence" value="ECO:0007669"/>
    <property type="project" value="UniProtKB-UniRule"/>
</dbReference>
<keyword evidence="1 5" id="KW-1003">Cell membrane</keyword>
<dbReference type="Gene3D" id="3.30.1490.110">
    <property type="match status" value="1"/>
</dbReference>
<dbReference type="InterPro" id="IPR043129">
    <property type="entry name" value="ATPase_NBD"/>
</dbReference>
<feature type="domain" description="SHS2" evidence="7">
    <location>
        <begin position="6"/>
        <end position="194"/>
    </location>
</feature>
<comment type="caution">
    <text evidence="8">The sequence shown here is derived from an EMBL/GenBank/DDBJ whole genome shotgun (WGS) entry which is preliminary data.</text>
</comment>
<reference evidence="8 9" key="1">
    <citation type="journal article" date="2016" name="Nat. Commun.">
        <title>Thousands of microbial genomes shed light on interconnected biogeochemical processes in an aquifer system.</title>
        <authorList>
            <person name="Anantharaman K."/>
            <person name="Brown C.T."/>
            <person name="Hug L.A."/>
            <person name="Sharon I."/>
            <person name="Castelle C.J."/>
            <person name="Probst A.J."/>
            <person name="Thomas B.C."/>
            <person name="Singh A."/>
            <person name="Wilkins M.J."/>
            <person name="Karaoz U."/>
            <person name="Brodie E.L."/>
            <person name="Williams K.H."/>
            <person name="Hubbard S.S."/>
            <person name="Banfield J.F."/>
        </authorList>
    </citation>
    <scope>NUCLEOTIDE SEQUENCE [LARGE SCALE GENOMIC DNA]</scope>
</reference>
<dbReference type="CDD" id="cd24048">
    <property type="entry name" value="ASKHA_NBD_FtsA"/>
    <property type="match status" value="1"/>
</dbReference>
<proteinExistence type="inferred from homology"/>
<dbReference type="PANTHER" id="PTHR32432">
    <property type="entry name" value="CELL DIVISION PROTEIN FTSA-RELATED"/>
    <property type="match status" value="1"/>
</dbReference>
<dbReference type="Proteomes" id="UP000177932">
    <property type="component" value="Unassembled WGS sequence"/>
</dbReference>
<dbReference type="InterPro" id="IPR020823">
    <property type="entry name" value="Cell_div_FtsA"/>
</dbReference>
<dbReference type="GO" id="GO:0009898">
    <property type="term" value="C:cytoplasmic side of plasma membrane"/>
    <property type="evidence" value="ECO:0007669"/>
    <property type="project" value="UniProtKB-UniRule"/>
</dbReference>
<accession>A0A1G2H912</accession>
<dbReference type="InterPro" id="IPR050696">
    <property type="entry name" value="FtsA/MreB"/>
</dbReference>
<dbReference type="Pfam" id="PF14450">
    <property type="entry name" value="FtsA"/>
    <property type="match status" value="1"/>
</dbReference>
<dbReference type="HAMAP" id="MF_02033">
    <property type="entry name" value="FtsA"/>
    <property type="match status" value="1"/>
</dbReference>
<keyword evidence="3 5" id="KW-0472">Membrane</keyword>
<evidence type="ECO:0000256" key="1">
    <source>
        <dbReference type="ARBA" id="ARBA00022475"/>
    </source>
</evidence>
<comment type="function">
    <text evidence="5 6">Cell division protein that is involved in the assembly of the Z ring. May serve as a membrane anchor for the Z ring.</text>
</comment>
<dbReference type="SUPFAM" id="SSF53067">
    <property type="entry name" value="Actin-like ATPase domain"/>
    <property type="match status" value="2"/>
</dbReference>
<comment type="similarity">
    <text evidence="5 6">Belongs to the FtsA/MreB family.</text>
</comment>
<dbReference type="PIRSF" id="PIRSF003101">
    <property type="entry name" value="FtsA"/>
    <property type="match status" value="1"/>
</dbReference>
<dbReference type="Pfam" id="PF02491">
    <property type="entry name" value="SHS2_FTSA"/>
    <property type="match status" value="1"/>
</dbReference>
<organism evidence="8 9">
    <name type="scientific">Candidatus Spechtbacteria bacterium RIFCSPHIGHO2_01_FULL_43_30</name>
    <dbReference type="NCBI Taxonomy" id="1802158"/>
    <lineage>
        <taxon>Bacteria</taxon>
        <taxon>Candidatus Spechtiibacteriota</taxon>
    </lineage>
</organism>
<evidence type="ECO:0000313" key="8">
    <source>
        <dbReference type="EMBL" id="OGZ58751.1"/>
    </source>
</evidence>
<dbReference type="Gene3D" id="3.30.420.40">
    <property type="match status" value="2"/>
</dbReference>
<evidence type="ECO:0000256" key="2">
    <source>
        <dbReference type="ARBA" id="ARBA00022618"/>
    </source>
</evidence>
<dbReference type="GO" id="GO:0043093">
    <property type="term" value="P:FtsZ-dependent cytokinesis"/>
    <property type="evidence" value="ECO:0007669"/>
    <property type="project" value="UniProtKB-UniRule"/>
</dbReference>
<dbReference type="AlphaFoldDB" id="A0A1G2H912"/>
<evidence type="ECO:0000313" key="9">
    <source>
        <dbReference type="Proteomes" id="UP000177932"/>
    </source>
</evidence>
<keyword evidence="4 5" id="KW-0131">Cell cycle</keyword>
<gene>
    <name evidence="5" type="primary">ftsA</name>
    <name evidence="8" type="ORF">A2827_00505</name>
</gene>
<dbReference type="SMART" id="SM00842">
    <property type="entry name" value="FtsA"/>
    <property type="match status" value="1"/>
</dbReference>
<dbReference type="NCBIfam" id="TIGR01174">
    <property type="entry name" value="ftsA"/>
    <property type="match status" value="1"/>
</dbReference>
<dbReference type="InterPro" id="IPR003494">
    <property type="entry name" value="SHS2_FtsA"/>
</dbReference>
<evidence type="ECO:0000256" key="3">
    <source>
        <dbReference type="ARBA" id="ARBA00023136"/>
    </source>
</evidence>